<dbReference type="InterPro" id="IPR006311">
    <property type="entry name" value="TAT_signal"/>
</dbReference>
<dbReference type="Proteomes" id="UP000092213">
    <property type="component" value="Chromosome"/>
</dbReference>
<gene>
    <name evidence="3" type="ORF">BAU08_13360</name>
</gene>
<evidence type="ECO:0008006" key="5">
    <source>
        <dbReference type="Google" id="ProtNLM"/>
    </source>
</evidence>
<dbReference type="PIRSF" id="PIRSF017082">
    <property type="entry name" value="YflP"/>
    <property type="match status" value="1"/>
</dbReference>
<dbReference type="Gene3D" id="3.40.190.150">
    <property type="entry name" value="Bordetella uptake gene, domain 1"/>
    <property type="match status" value="1"/>
</dbReference>
<dbReference type="AlphaFoldDB" id="A0A193FXV0"/>
<dbReference type="EMBL" id="CP016171">
    <property type="protein sequence ID" value="ANN72193.1"/>
    <property type="molecule type" value="Genomic_DNA"/>
</dbReference>
<protein>
    <recommendedName>
        <fullName evidence="5">MFS transporter</fullName>
    </recommendedName>
</protein>
<dbReference type="InterPro" id="IPR042100">
    <property type="entry name" value="Bug_dom1"/>
</dbReference>
<dbReference type="SUPFAM" id="SSF53850">
    <property type="entry name" value="Periplasmic binding protein-like II"/>
    <property type="match status" value="1"/>
</dbReference>
<dbReference type="PANTHER" id="PTHR42928">
    <property type="entry name" value="TRICARBOXYLATE-BINDING PROTEIN"/>
    <property type="match status" value="1"/>
</dbReference>
<evidence type="ECO:0000256" key="1">
    <source>
        <dbReference type="ARBA" id="ARBA00006987"/>
    </source>
</evidence>
<sequence>METRRTMLLRAARLGLAACAALAAPVHAFAQETWPARPITLLVGFAPGGGTDLIARHIAPRLAELLKQPVVIENRAGASGTIATAAVAKAHPDGYTLLLGHVSSNAMVPAIMPKLPYSAARDFTAIALIGSVPQVVVVPRSSPAKTLAEFIQLARTKEGGLNYASSGTGTQQHFAAELFQQATGTTMVHVPYKGSGAALTDLMAGQVDVNFDTVPTVLQQIRSGSLRALAVTTRQRVASLPDVPTVMEAGVPDYEIGAWYMLMGPAGLPRPIVDKLSNAVNATLQTPEVRKKLVELGTEIAGGTPEQSDAYLKAEIARWAKLAADKKIVTE</sequence>
<dbReference type="STRING" id="463025.BAU08_13360"/>
<reference evidence="3 4" key="1">
    <citation type="submission" date="2016-06" db="EMBL/GenBank/DDBJ databases">
        <title>Complete genome sequences of Bordetella bronchialis and Bordetella flabilis.</title>
        <authorList>
            <person name="LiPuma J.J."/>
            <person name="Spilker T."/>
        </authorList>
    </citation>
    <scope>NUCLEOTIDE SEQUENCE [LARGE SCALE GENOMIC DNA]</scope>
    <source>
        <strain evidence="3 4">AU17976</strain>
    </source>
</reference>
<organism evidence="3 4">
    <name type="scientific">Bordetella bronchialis</name>
    <dbReference type="NCBI Taxonomy" id="463025"/>
    <lineage>
        <taxon>Bacteria</taxon>
        <taxon>Pseudomonadati</taxon>
        <taxon>Pseudomonadota</taxon>
        <taxon>Betaproteobacteria</taxon>
        <taxon>Burkholderiales</taxon>
        <taxon>Alcaligenaceae</taxon>
        <taxon>Bordetella</taxon>
    </lineage>
</organism>
<proteinExistence type="inferred from homology"/>
<keyword evidence="2" id="KW-0732">Signal</keyword>
<evidence type="ECO:0000313" key="3">
    <source>
        <dbReference type="EMBL" id="ANN72193.1"/>
    </source>
</evidence>
<feature type="chain" id="PRO_5008258422" description="MFS transporter" evidence="2">
    <location>
        <begin position="24"/>
        <end position="331"/>
    </location>
</feature>
<feature type="signal peptide" evidence="2">
    <location>
        <begin position="1"/>
        <end position="23"/>
    </location>
</feature>
<dbReference type="InterPro" id="IPR005064">
    <property type="entry name" value="BUG"/>
</dbReference>
<dbReference type="CDD" id="cd13578">
    <property type="entry name" value="PBP2_Bug27"/>
    <property type="match status" value="1"/>
</dbReference>
<accession>A0A193FXV0</accession>
<evidence type="ECO:0000313" key="4">
    <source>
        <dbReference type="Proteomes" id="UP000092213"/>
    </source>
</evidence>
<dbReference type="Gene3D" id="3.40.190.10">
    <property type="entry name" value="Periplasmic binding protein-like II"/>
    <property type="match status" value="1"/>
</dbReference>
<name>A0A193FXV0_9BORD</name>
<dbReference type="RefSeq" id="WP_066669692.1">
    <property type="nucleotide sequence ID" value="NZ_CP016171.1"/>
</dbReference>
<dbReference type="Pfam" id="PF03401">
    <property type="entry name" value="TctC"/>
    <property type="match status" value="1"/>
</dbReference>
<evidence type="ECO:0000256" key="2">
    <source>
        <dbReference type="SAM" id="SignalP"/>
    </source>
</evidence>
<dbReference type="PROSITE" id="PS51318">
    <property type="entry name" value="TAT"/>
    <property type="match status" value="1"/>
</dbReference>
<dbReference type="PANTHER" id="PTHR42928:SF5">
    <property type="entry name" value="BLR1237 PROTEIN"/>
    <property type="match status" value="1"/>
</dbReference>
<comment type="similarity">
    <text evidence="1">Belongs to the UPF0065 (bug) family.</text>
</comment>